<comment type="caution">
    <text evidence="2">The sequence shown here is derived from an EMBL/GenBank/DDBJ whole genome shotgun (WGS) entry which is preliminary data.</text>
</comment>
<evidence type="ECO:0000256" key="1">
    <source>
        <dbReference type="SAM" id="SignalP"/>
    </source>
</evidence>
<keyword evidence="3" id="KW-1185">Reference proteome</keyword>
<dbReference type="AlphaFoldDB" id="A0A3S1HQ59"/>
<feature type="signal peptide" evidence="1">
    <location>
        <begin position="1"/>
        <end position="17"/>
    </location>
</feature>
<dbReference type="Proteomes" id="UP000271974">
    <property type="component" value="Unassembled WGS sequence"/>
</dbReference>
<gene>
    <name evidence="2" type="ORF">EGW08_008268</name>
</gene>
<accession>A0A3S1HQ59</accession>
<keyword evidence="1" id="KW-0732">Signal</keyword>
<sequence length="84" mass="9147">MGLLFDLLDLFAELCDIFVQVCTELVDVGVTLSQSLVYGITHCGDVGVQGLPHLVCYEVHVGHGHLELADELVHLLDHHGLSVQ</sequence>
<feature type="non-terminal residue" evidence="2">
    <location>
        <position position="84"/>
    </location>
</feature>
<evidence type="ECO:0000313" key="3">
    <source>
        <dbReference type="Proteomes" id="UP000271974"/>
    </source>
</evidence>
<reference evidence="2 3" key="1">
    <citation type="submission" date="2019-01" db="EMBL/GenBank/DDBJ databases">
        <title>A draft genome assembly of the solar-powered sea slug Elysia chlorotica.</title>
        <authorList>
            <person name="Cai H."/>
            <person name="Li Q."/>
            <person name="Fang X."/>
            <person name="Li J."/>
            <person name="Curtis N.E."/>
            <person name="Altenburger A."/>
            <person name="Shibata T."/>
            <person name="Feng M."/>
            <person name="Maeda T."/>
            <person name="Schwartz J.A."/>
            <person name="Shigenobu S."/>
            <person name="Lundholm N."/>
            <person name="Nishiyama T."/>
            <person name="Yang H."/>
            <person name="Hasebe M."/>
            <person name="Li S."/>
            <person name="Pierce S.K."/>
            <person name="Wang J."/>
        </authorList>
    </citation>
    <scope>NUCLEOTIDE SEQUENCE [LARGE SCALE GENOMIC DNA]</scope>
    <source>
        <strain evidence="2">EC2010</strain>
        <tissue evidence="2">Whole organism of an adult</tissue>
    </source>
</reference>
<evidence type="ECO:0008006" key="4">
    <source>
        <dbReference type="Google" id="ProtNLM"/>
    </source>
</evidence>
<dbReference type="EMBL" id="RQTK01000223">
    <property type="protein sequence ID" value="RUS83962.1"/>
    <property type="molecule type" value="Genomic_DNA"/>
</dbReference>
<evidence type="ECO:0000313" key="2">
    <source>
        <dbReference type="EMBL" id="RUS83962.1"/>
    </source>
</evidence>
<protein>
    <recommendedName>
        <fullName evidence="4">Secreted protein</fullName>
    </recommendedName>
</protein>
<feature type="chain" id="PRO_5018630851" description="Secreted protein" evidence="1">
    <location>
        <begin position="18"/>
        <end position="84"/>
    </location>
</feature>
<organism evidence="2 3">
    <name type="scientific">Elysia chlorotica</name>
    <name type="common">Eastern emerald elysia</name>
    <name type="synonym">Sea slug</name>
    <dbReference type="NCBI Taxonomy" id="188477"/>
    <lineage>
        <taxon>Eukaryota</taxon>
        <taxon>Metazoa</taxon>
        <taxon>Spiralia</taxon>
        <taxon>Lophotrochozoa</taxon>
        <taxon>Mollusca</taxon>
        <taxon>Gastropoda</taxon>
        <taxon>Heterobranchia</taxon>
        <taxon>Euthyneura</taxon>
        <taxon>Panpulmonata</taxon>
        <taxon>Sacoglossa</taxon>
        <taxon>Placobranchoidea</taxon>
        <taxon>Plakobranchidae</taxon>
        <taxon>Elysia</taxon>
    </lineage>
</organism>
<proteinExistence type="predicted"/>
<name>A0A3S1HQ59_ELYCH</name>